<dbReference type="PANTHER" id="PTHR11505">
    <property type="entry name" value="L1 TRANSPOSABLE ELEMENT-RELATED"/>
    <property type="match status" value="1"/>
</dbReference>
<dbReference type="EMBL" id="JABSTR010000007">
    <property type="protein sequence ID" value="KAH9374994.1"/>
    <property type="molecule type" value="Genomic_DNA"/>
</dbReference>
<dbReference type="VEuPathDB" id="VectorBase:HLOH_061802"/>
<accession>A0A9J6GII3</accession>
<protein>
    <submittedName>
        <fullName evidence="2">Uncharacterized protein</fullName>
    </submittedName>
</protein>
<dbReference type="Proteomes" id="UP000821853">
    <property type="component" value="Chromosome 5"/>
</dbReference>
<keyword evidence="1" id="KW-0175">Coiled coil</keyword>
<dbReference type="AlphaFoldDB" id="A0A9J6GII3"/>
<feature type="coiled-coil region" evidence="1">
    <location>
        <begin position="22"/>
        <end position="80"/>
    </location>
</feature>
<evidence type="ECO:0000313" key="3">
    <source>
        <dbReference type="Proteomes" id="UP000821853"/>
    </source>
</evidence>
<proteinExistence type="predicted"/>
<sequence length="193" mass="22043">MKAIHDLQREMRAELRAVHQSLKDTSDTADELKSALKEIKSITAELKKTREDYAVLRKQNAELTERLAKAEDRILELENYSRLYNLEIKGLPLTVKDQANEMVKKIAQVCKVPLEETDIDIAHGVPVNRSNDINLIARFTTRSKRNLILAAARKLRLTTSMLGFLRAHAKYLCQRTPDPRNQAASGCNYRSKE</sequence>
<dbReference type="InterPro" id="IPR004244">
    <property type="entry name" value="Transposase_22"/>
</dbReference>
<organism evidence="2 3">
    <name type="scientific">Haemaphysalis longicornis</name>
    <name type="common">Bush tick</name>
    <dbReference type="NCBI Taxonomy" id="44386"/>
    <lineage>
        <taxon>Eukaryota</taxon>
        <taxon>Metazoa</taxon>
        <taxon>Ecdysozoa</taxon>
        <taxon>Arthropoda</taxon>
        <taxon>Chelicerata</taxon>
        <taxon>Arachnida</taxon>
        <taxon>Acari</taxon>
        <taxon>Parasitiformes</taxon>
        <taxon>Ixodida</taxon>
        <taxon>Ixodoidea</taxon>
        <taxon>Ixodidae</taxon>
        <taxon>Haemaphysalinae</taxon>
        <taxon>Haemaphysalis</taxon>
    </lineage>
</organism>
<gene>
    <name evidence="2" type="ORF">HPB48_019413</name>
</gene>
<evidence type="ECO:0000256" key="1">
    <source>
        <dbReference type="SAM" id="Coils"/>
    </source>
</evidence>
<reference evidence="2 3" key="1">
    <citation type="journal article" date="2020" name="Cell">
        <title>Large-Scale Comparative Analyses of Tick Genomes Elucidate Their Genetic Diversity and Vector Capacities.</title>
        <authorList>
            <consortium name="Tick Genome and Microbiome Consortium (TIGMIC)"/>
            <person name="Jia N."/>
            <person name="Wang J."/>
            <person name="Shi W."/>
            <person name="Du L."/>
            <person name="Sun Y."/>
            <person name="Zhan W."/>
            <person name="Jiang J.F."/>
            <person name="Wang Q."/>
            <person name="Zhang B."/>
            <person name="Ji P."/>
            <person name="Bell-Sakyi L."/>
            <person name="Cui X.M."/>
            <person name="Yuan T.T."/>
            <person name="Jiang B.G."/>
            <person name="Yang W.F."/>
            <person name="Lam T.T."/>
            <person name="Chang Q.C."/>
            <person name="Ding S.J."/>
            <person name="Wang X.J."/>
            <person name="Zhu J.G."/>
            <person name="Ruan X.D."/>
            <person name="Zhao L."/>
            <person name="Wei J.T."/>
            <person name="Ye R.Z."/>
            <person name="Que T.C."/>
            <person name="Du C.H."/>
            <person name="Zhou Y.H."/>
            <person name="Cheng J.X."/>
            <person name="Dai P.F."/>
            <person name="Guo W.B."/>
            <person name="Han X.H."/>
            <person name="Huang E.J."/>
            <person name="Li L.F."/>
            <person name="Wei W."/>
            <person name="Gao Y.C."/>
            <person name="Liu J.Z."/>
            <person name="Shao H.Z."/>
            <person name="Wang X."/>
            <person name="Wang C.C."/>
            <person name="Yang T.C."/>
            <person name="Huo Q.B."/>
            <person name="Li W."/>
            <person name="Chen H.Y."/>
            <person name="Chen S.E."/>
            <person name="Zhou L.G."/>
            <person name="Ni X.B."/>
            <person name="Tian J.H."/>
            <person name="Sheng Y."/>
            <person name="Liu T."/>
            <person name="Pan Y.S."/>
            <person name="Xia L.Y."/>
            <person name="Li J."/>
            <person name="Zhao F."/>
            <person name="Cao W.C."/>
        </authorList>
    </citation>
    <scope>NUCLEOTIDE SEQUENCE [LARGE SCALE GENOMIC DNA]</scope>
    <source>
        <strain evidence="2">HaeL-2018</strain>
    </source>
</reference>
<evidence type="ECO:0000313" key="2">
    <source>
        <dbReference type="EMBL" id="KAH9374994.1"/>
    </source>
</evidence>
<dbReference type="OrthoDB" id="6509976at2759"/>
<name>A0A9J6GII3_HAELO</name>
<keyword evidence="3" id="KW-1185">Reference proteome</keyword>
<comment type="caution">
    <text evidence="2">The sequence shown here is derived from an EMBL/GenBank/DDBJ whole genome shotgun (WGS) entry which is preliminary data.</text>
</comment>